<dbReference type="CDD" id="cd00037">
    <property type="entry name" value="CLECT"/>
    <property type="match status" value="1"/>
</dbReference>
<evidence type="ECO:0000256" key="1">
    <source>
        <dbReference type="SAM" id="SignalP"/>
    </source>
</evidence>
<dbReference type="InterPro" id="IPR050111">
    <property type="entry name" value="C-type_lectin/snaclec_domain"/>
</dbReference>
<dbReference type="InterPro" id="IPR016187">
    <property type="entry name" value="CTDL_fold"/>
</dbReference>
<dbReference type="PROSITE" id="PS50041">
    <property type="entry name" value="C_TYPE_LECTIN_2"/>
    <property type="match status" value="1"/>
</dbReference>
<gene>
    <name evidence="4" type="ORF">SNE40_022469</name>
</gene>
<dbReference type="SUPFAM" id="SSF56436">
    <property type="entry name" value="C-type lectin-like"/>
    <property type="match status" value="1"/>
</dbReference>
<sequence length="232" mass="26619">MNLVIFTCNLSAFLVIATADCPEKVFKRIPLKDSLFSNYLHFYADVTVKMCAEKCVETSTCASFSYIQTGITKCYIFQDRVWPGLNQTYQQHMVTYWLLAETCPLGYTYNISLNVCYKVFTNQLQWLDAMNLCEEEGGYLYLGNTMERFQIIQNLEASYNDIVHIGGTGRDTLWSWLDGSEITNSLWYPGEPTNFEGETCAGIIYRDNIRQALDQSCTAVRKFVCEIPTRFA</sequence>
<accession>A0AAN8G0R3</accession>
<dbReference type="AlphaFoldDB" id="A0AAN8G0R3"/>
<dbReference type="Proteomes" id="UP001347796">
    <property type="component" value="Unassembled WGS sequence"/>
</dbReference>
<reference evidence="4 5" key="1">
    <citation type="submission" date="2024-01" db="EMBL/GenBank/DDBJ databases">
        <title>The genome of the rayed Mediterranean limpet Patella caerulea (Linnaeus, 1758).</title>
        <authorList>
            <person name="Anh-Thu Weber A."/>
            <person name="Halstead-Nussloch G."/>
        </authorList>
    </citation>
    <scope>NUCLEOTIDE SEQUENCE [LARGE SCALE GENOMIC DNA]</scope>
    <source>
        <strain evidence="4">AATW-2023a</strain>
        <tissue evidence="4">Whole specimen</tissue>
    </source>
</reference>
<proteinExistence type="predicted"/>
<evidence type="ECO:0008006" key="6">
    <source>
        <dbReference type="Google" id="ProtNLM"/>
    </source>
</evidence>
<organism evidence="4 5">
    <name type="scientific">Patella caerulea</name>
    <name type="common">Rayed Mediterranean limpet</name>
    <dbReference type="NCBI Taxonomy" id="87958"/>
    <lineage>
        <taxon>Eukaryota</taxon>
        <taxon>Metazoa</taxon>
        <taxon>Spiralia</taxon>
        <taxon>Lophotrochozoa</taxon>
        <taxon>Mollusca</taxon>
        <taxon>Gastropoda</taxon>
        <taxon>Patellogastropoda</taxon>
        <taxon>Patelloidea</taxon>
        <taxon>Patellidae</taxon>
        <taxon>Patella</taxon>
    </lineage>
</organism>
<keyword evidence="1" id="KW-0732">Signal</keyword>
<dbReference type="Pfam" id="PF00024">
    <property type="entry name" value="PAN_1"/>
    <property type="match status" value="1"/>
</dbReference>
<feature type="domain" description="Apple" evidence="3">
    <location>
        <begin position="21"/>
        <end position="103"/>
    </location>
</feature>
<feature type="signal peptide" evidence="1">
    <location>
        <begin position="1"/>
        <end position="19"/>
    </location>
</feature>
<evidence type="ECO:0000259" key="2">
    <source>
        <dbReference type="PROSITE" id="PS50041"/>
    </source>
</evidence>
<dbReference type="SMART" id="SM00034">
    <property type="entry name" value="CLECT"/>
    <property type="match status" value="1"/>
</dbReference>
<comment type="caution">
    <text evidence="4">The sequence shown here is derived from an EMBL/GenBank/DDBJ whole genome shotgun (WGS) entry which is preliminary data.</text>
</comment>
<dbReference type="InterPro" id="IPR003609">
    <property type="entry name" value="Pan_app"/>
</dbReference>
<dbReference type="InterPro" id="IPR001304">
    <property type="entry name" value="C-type_lectin-like"/>
</dbReference>
<keyword evidence="5" id="KW-1185">Reference proteome</keyword>
<dbReference type="Gene3D" id="3.10.100.10">
    <property type="entry name" value="Mannose-Binding Protein A, subunit A"/>
    <property type="match status" value="1"/>
</dbReference>
<dbReference type="PANTHER" id="PTHR22803">
    <property type="entry name" value="MANNOSE, PHOSPHOLIPASE, LECTIN RECEPTOR RELATED"/>
    <property type="match status" value="1"/>
</dbReference>
<dbReference type="InterPro" id="IPR016186">
    <property type="entry name" value="C-type_lectin-like/link_sf"/>
</dbReference>
<evidence type="ECO:0000313" key="4">
    <source>
        <dbReference type="EMBL" id="KAK6165563.1"/>
    </source>
</evidence>
<feature type="domain" description="C-type lectin" evidence="2">
    <location>
        <begin position="116"/>
        <end position="226"/>
    </location>
</feature>
<name>A0AAN8G0R3_PATCE</name>
<feature type="chain" id="PRO_5042845909" description="C-type lectin domain-containing protein" evidence="1">
    <location>
        <begin position="20"/>
        <end position="232"/>
    </location>
</feature>
<protein>
    <recommendedName>
        <fullName evidence="6">C-type lectin domain-containing protein</fullName>
    </recommendedName>
</protein>
<dbReference type="PROSITE" id="PS50948">
    <property type="entry name" value="PAN"/>
    <property type="match status" value="1"/>
</dbReference>
<evidence type="ECO:0000259" key="3">
    <source>
        <dbReference type="PROSITE" id="PS50948"/>
    </source>
</evidence>
<evidence type="ECO:0000313" key="5">
    <source>
        <dbReference type="Proteomes" id="UP001347796"/>
    </source>
</evidence>
<dbReference type="EMBL" id="JAZGQO010000021">
    <property type="protein sequence ID" value="KAK6165563.1"/>
    <property type="molecule type" value="Genomic_DNA"/>
</dbReference>
<dbReference type="Pfam" id="PF00059">
    <property type="entry name" value="Lectin_C"/>
    <property type="match status" value="1"/>
</dbReference>